<dbReference type="EMBL" id="QXFX01000213">
    <property type="protein sequence ID" value="KAE9125398.1"/>
    <property type="molecule type" value="Genomic_DNA"/>
</dbReference>
<accession>A0A6G0P9W4</accession>
<comment type="similarity">
    <text evidence="2">Belongs to the ABC transporter superfamily. ABCG family. Eye pigment precursor importer (TC 3.A.1.204) subfamily.</text>
</comment>
<feature type="domain" description="ABC-2 type transporter transmembrane" evidence="8">
    <location>
        <begin position="90"/>
        <end position="155"/>
    </location>
</feature>
<comment type="subcellular location">
    <subcellularLocation>
        <location evidence="1">Membrane</location>
        <topology evidence="1">Multi-pass membrane protein</topology>
    </subcellularLocation>
</comment>
<evidence type="ECO:0000256" key="4">
    <source>
        <dbReference type="ARBA" id="ARBA00022692"/>
    </source>
</evidence>
<dbReference type="InterPro" id="IPR052215">
    <property type="entry name" value="Plant_ABCG"/>
</dbReference>
<evidence type="ECO:0000313" key="9">
    <source>
        <dbReference type="EMBL" id="KAE9125398.1"/>
    </source>
</evidence>
<dbReference type="PANTHER" id="PTHR48042:SF11">
    <property type="entry name" value="ABC TRANSPORTER G FAMILY MEMBER 11"/>
    <property type="match status" value="1"/>
</dbReference>
<comment type="caution">
    <text evidence="10">The sequence shown here is derived from an EMBL/GenBank/DDBJ whole genome shotgun (WGS) entry which is preliminary data.</text>
</comment>
<dbReference type="Proteomes" id="UP000476176">
    <property type="component" value="Unassembled WGS sequence"/>
</dbReference>
<keyword evidence="6 7" id="KW-0472">Membrane</keyword>
<evidence type="ECO:0000256" key="5">
    <source>
        <dbReference type="ARBA" id="ARBA00022989"/>
    </source>
</evidence>
<dbReference type="Proteomes" id="UP000488956">
    <property type="component" value="Unassembled WGS sequence"/>
</dbReference>
<feature type="transmembrane region" description="Helical" evidence="7">
    <location>
        <begin position="98"/>
        <end position="117"/>
    </location>
</feature>
<gene>
    <name evidence="10" type="ORF">PF004_g7345</name>
    <name evidence="9" type="ORF">PF010_g5631</name>
</gene>
<keyword evidence="5 7" id="KW-1133">Transmembrane helix</keyword>
<feature type="transmembrane region" description="Helical" evidence="7">
    <location>
        <begin position="26"/>
        <end position="45"/>
    </location>
</feature>
<protein>
    <recommendedName>
        <fullName evidence="8">ABC-2 type transporter transmembrane domain-containing protein</fullName>
    </recommendedName>
</protein>
<dbReference type="Pfam" id="PF01061">
    <property type="entry name" value="ABC2_membrane"/>
    <property type="match status" value="1"/>
</dbReference>
<feature type="transmembrane region" description="Helical" evidence="7">
    <location>
        <begin position="123"/>
        <end position="145"/>
    </location>
</feature>
<evidence type="ECO:0000313" key="10">
    <source>
        <dbReference type="EMBL" id="KAE9240778.1"/>
    </source>
</evidence>
<organism evidence="10 11">
    <name type="scientific">Phytophthora fragariae</name>
    <dbReference type="NCBI Taxonomy" id="53985"/>
    <lineage>
        <taxon>Eukaryota</taxon>
        <taxon>Sar</taxon>
        <taxon>Stramenopiles</taxon>
        <taxon>Oomycota</taxon>
        <taxon>Peronosporomycetes</taxon>
        <taxon>Peronosporales</taxon>
        <taxon>Peronosporaceae</taxon>
        <taxon>Phytophthora</taxon>
    </lineage>
</organism>
<reference evidence="11 12" key="1">
    <citation type="submission" date="2018-09" db="EMBL/GenBank/DDBJ databases">
        <title>Genomic investigation of the strawberry pathogen Phytophthora fragariae indicates pathogenicity is determined by transcriptional variation in three key races.</title>
        <authorList>
            <person name="Adams T.M."/>
            <person name="Armitage A.D."/>
            <person name="Sobczyk M.K."/>
            <person name="Bates H.J."/>
            <person name="Dunwell J.M."/>
            <person name="Nellist C.F."/>
            <person name="Harrison R.J."/>
        </authorList>
    </citation>
    <scope>NUCLEOTIDE SEQUENCE [LARGE SCALE GENOMIC DNA]</scope>
    <source>
        <strain evidence="10 11">BC-23</strain>
        <strain evidence="9 12">ONT-3</strain>
    </source>
</reference>
<keyword evidence="4 7" id="KW-0812">Transmembrane</keyword>
<evidence type="ECO:0000256" key="1">
    <source>
        <dbReference type="ARBA" id="ARBA00004141"/>
    </source>
</evidence>
<evidence type="ECO:0000313" key="12">
    <source>
        <dbReference type="Proteomes" id="UP000488956"/>
    </source>
</evidence>
<evidence type="ECO:0000256" key="3">
    <source>
        <dbReference type="ARBA" id="ARBA00022448"/>
    </source>
</evidence>
<name>A0A6G0P9W4_9STRA</name>
<evidence type="ECO:0000256" key="7">
    <source>
        <dbReference type="SAM" id="Phobius"/>
    </source>
</evidence>
<keyword evidence="3" id="KW-0813">Transport</keyword>
<evidence type="ECO:0000259" key="8">
    <source>
        <dbReference type="Pfam" id="PF01061"/>
    </source>
</evidence>
<dbReference type="EMBL" id="QXGC01000317">
    <property type="protein sequence ID" value="KAE9240778.1"/>
    <property type="molecule type" value="Genomic_DNA"/>
</dbReference>
<evidence type="ECO:0000313" key="11">
    <source>
        <dbReference type="Proteomes" id="UP000476176"/>
    </source>
</evidence>
<dbReference type="InterPro" id="IPR013525">
    <property type="entry name" value="ABC2_TM"/>
</dbReference>
<evidence type="ECO:0000256" key="2">
    <source>
        <dbReference type="ARBA" id="ARBA00005814"/>
    </source>
</evidence>
<feature type="transmembrane region" description="Helical" evidence="7">
    <location>
        <begin position="65"/>
        <end position="86"/>
    </location>
</feature>
<sequence length="166" mass="18093">MRYSGGAAGLCERCLIEGTVRSTSTATLAALVMLLAGLKAFKYFLPNLFLSPESMMHVIGSTVPHHIIGIALGAGVLGMLMMCEGFMQLAGLNAFKYFFLNLFLSLVMFESMMHVIGSAVPRHIIGIALGAGLFGMLMMCEGFMVPRDLIPDYWIVSVLLHTWLRA</sequence>
<proteinExistence type="inferred from homology"/>
<dbReference type="GO" id="GO:0140359">
    <property type="term" value="F:ABC-type transporter activity"/>
    <property type="evidence" value="ECO:0007669"/>
    <property type="project" value="InterPro"/>
</dbReference>
<dbReference type="AlphaFoldDB" id="A0A6G0P9W4"/>
<dbReference type="GO" id="GO:0016020">
    <property type="term" value="C:membrane"/>
    <property type="evidence" value="ECO:0007669"/>
    <property type="project" value="UniProtKB-SubCell"/>
</dbReference>
<evidence type="ECO:0000256" key="6">
    <source>
        <dbReference type="ARBA" id="ARBA00023136"/>
    </source>
</evidence>
<dbReference type="PANTHER" id="PTHR48042">
    <property type="entry name" value="ABC TRANSPORTER G FAMILY MEMBER 11"/>
    <property type="match status" value="1"/>
</dbReference>